<feature type="domain" description="Protein kinase" evidence="7">
    <location>
        <begin position="1"/>
        <end position="133"/>
    </location>
</feature>
<evidence type="ECO:0000313" key="10">
    <source>
        <dbReference type="Proteomes" id="UP001235939"/>
    </source>
</evidence>
<keyword evidence="2" id="KW-0808">Transferase</keyword>
<evidence type="ECO:0000256" key="6">
    <source>
        <dbReference type="SAM" id="MobiDB-lite"/>
    </source>
</evidence>
<proteinExistence type="predicted"/>
<keyword evidence="5" id="KW-0067">ATP-binding</keyword>
<dbReference type="PROSITE" id="PS50011">
    <property type="entry name" value="PROTEIN_KINASE_DOM"/>
    <property type="match status" value="1"/>
</dbReference>
<reference evidence="9 10" key="1">
    <citation type="submission" date="2022-01" db="EMBL/GenBank/DDBJ databases">
        <title>A chromosomal length assembly of Cordylochernes scorpioides.</title>
        <authorList>
            <person name="Zeh D."/>
            <person name="Zeh J."/>
        </authorList>
    </citation>
    <scope>NUCLEOTIDE SEQUENCE [LARGE SCALE GENOMIC DNA]</scope>
    <source>
        <strain evidence="9">IN4F17</strain>
        <tissue evidence="9">Whole Body</tissue>
    </source>
</reference>
<evidence type="ECO:0000313" key="8">
    <source>
        <dbReference type="EMBL" id="UYV61660.1"/>
    </source>
</evidence>
<dbReference type="Gene3D" id="1.10.510.10">
    <property type="entry name" value="Transferase(Phosphotransferase) domain 1"/>
    <property type="match status" value="1"/>
</dbReference>
<keyword evidence="4" id="KW-0418">Kinase</keyword>
<gene>
    <name evidence="8" type="ORF">LAZ67_1005783</name>
    <name evidence="9" type="ORF">LAZ67_1005793</name>
</gene>
<dbReference type="InterPro" id="IPR000719">
    <property type="entry name" value="Prot_kinase_dom"/>
</dbReference>
<dbReference type="InterPro" id="IPR011009">
    <property type="entry name" value="Kinase-like_dom_sf"/>
</dbReference>
<protein>
    <submittedName>
        <fullName evidence="9">MAP3K15</fullName>
    </submittedName>
</protein>
<evidence type="ECO:0000313" key="9">
    <source>
        <dbReference type="EMBL" id="UYV61667.1"/>
    </source>
</evidence>
<organism evidence="9 10">
    <name type="scientific">Cordylochernes scorpioides</name>
    <dbReference type="NCBI Taxonomy" id="51811"/>
    <lineage>
        <taxon>Eukaryota</taxon>
        <taxon>Metazoa</taxon>
        <taxon>Ecdysozoa</taxon>
        <taxon>Arthropoda</taxon>
        <taxon>Chelicerata</taxon>
        <taxon>Arachnida</taxon>
        <taxon>Pseudoscorpiones</taxon>
        <taxon>Cheliferoidea</taxon>
        <taxon>Chernetidae</taxon>
        <taxon>Cordylochernes</taxon>
    </lineage>
</organism>
<keyword evidence="3" id="KW-0547">Nucleotide-binding</keyword>
<dbReference type="PANTHER" id="PTHR11584:SF394">
    <property type="entry name" value="APOPTOTIC SIGNAL-REGULATING KINASE 1, ISOFORM C"/>
    <property type="match status" value="1"/>
</dbReference>
<dbReference type="PANTHER" id="PTHR11584">
    <property type="entry name" value="SERINE/THREONINE PROTEIN KINASE"/>
    <property type="match status" value="1"/>
</dbReference>
<dbReference type="Proteomes" id="UP001235939">
    <property type="component" value="Chromosome 01"/>
</dbReference>
<dbReference type="Pfam" id="PF00069">
    <property type="entry name" value="Pkinase"/>
    <property type="match status" value="1"/>
</dbReference>
<accession>A0ABY6K1Y8</accession>
<feature type="region of interest" description="Disordered" evidence="6">
    <location>
        <begin position="104"/>
        <end position="133"/>
    </location>
</feature>
<evidence type="ECO:0000256" key="1">
    <source>
        <dbReference type="ARBA" id="ARBA00022527"/>
    </source>
</evidence>
<keyword evidence="1" id="KW-0723">Serine/threonine-protein kinase</keyword>
<evidence type="ECO:0000256" key="3">
    <source>
        <dbReference type="ARBA" id="ARBA00022741"/>
    </source>
</evidence>
<dbReference type="EMBL" id="CP092863">
    <property type="protein sequence ID" value="UYV61660.1"/>
    <property type="molecule type" value="Genomic_DNA"/>
</dbReference>
<keyword evidence="10" id="KW-1185">Reference proteome</keyword>
<evidence type="ECO:0000256" key="5">
    <source>
        <dbReference type="ARBA" id="ARBA00022840"/>
    </source>
</evidence>
<dbReference type="SUPFAM" id="SSF56112">
    <property type="entry name" value="Protein kinase-like (PK-like)"/>
    <property type="match status" value="1"/>
</dbReference>
<evidence type="ECO:0000259" key="7">
    <source>
        <dbReference type="PROSITE" id="PS50011"/>
    </source>
</evidence>
<evidence type="ECO:0000256" key="2">
    <source>
        <dbReference type="ARBA" id="ARBA00022679"/>
    </source>
</evidence>
<evidence type="ECO:0000256" key="4">
    <source>
        <dbReference type="ARBA" id="ARBA00022777"/>
    </source>
</evidence>
<sequence>MWWCVTGTIQYMAPEVIDKGQRGYGAPFKFSERKRGSGTMGVVQADIWSLGCTVVEMATGKPPFIEVSYVYACCYRCYLRKLRSWVLLKPPCSRSACSRSIQISQSPSLPKPKTSWRNASRRKPPCGKLQLNS</sequence>
<dbReference type="EMBL" id="CP092863">
    <property type="protein sequence ID" value="UYV61667.1"/>
    <property type="molecule type" value="Genomic_DNA"/>
</dbReference>
<name>A0ABY6K1Y8_9ARAC</name>